<evidence type="ECO:0000256" key="2">
    <source>
        <dbReference type="SAM" id="Phobius"/>
    </source>
</evidence>
<feature type="transmembrane region" description="Helical" evidence="2">
    <location>
        <begin position="75"/>
        <end position="97"/>
    </location>
</feature>
<evidence type="ECO:0000313" key="4">
    <source>
        <dbReference type="Proteomes" id="UP000309984"/>
    </source>
</evidence>
<organism evidence="3 4">
    <name type="scientific">Mycolicibacterium phocaicum</name>
    <dbReference type="NCBI Taxonomy" id="319706"/>
    <lineage>
        <taxon>Bacteria</taxon>
        <taxon>Bacillati</taxon>
        <taxon>Actinomycetota</taxon>
        <taxon>Actinomycetes</taxon>
        <taxon>Mycobacteriales</taxon>
        <taxon>Mycobacteriaceae</taxon>
        <taxon>Mycolicibacterium</taxon>
    </lineage>
</organism>
<keyword evidence="2" id="KW-0472">Membrane</keyword>
<keyword evidence="2" id="KW-0812">Transmembrane</keyword>
<evidence type="ECO:0000313" key="3">
    <source>
        <dbReference type="EMBL" id="TLH62785.1"/>
    </source>
</evidence>
<feature type="transmembrane region" description="Helical" evidence="2">
    <location>
        <begin position="109"/>
        <end position="129"/>
    </location>
</feature>
<reference evidence="3 4" key="1">
    <citation type="submission" date="2018-01" db="EMBL/GenBank/DDBJ databases">
        <title>Comparative genomics of Mycobacterium mucogenicum and Mycobacterium neoaurum clade members emphasizing tRNA and non-coding RNA.</title>
        <authorList>
            <person name="Behra P.R.K."/>
            <person name="Pettersson B.M.F."/>
            <person name="Das S."/>
            <person name="Dasgupta S."/>
            <person name="Kirsebom L.A."/>
        </authorList>
    </citation>
    <scope>NUCLEOTIDE SEQUENCE [LARGE SCALE GENOMIC DNA]</scope>
    <source>
        <strain evidence="3 4">DSM 45104</strain>
    </source>
</reference>
<feature type="compositionally biased region" description="Basic and acidic residues" evidence="1">
    <location>
        <begin position="1"/>
        <end position="10"/>
    </location>
</feature>
<sequence length="167" mass="17992">MNPHNPHDPQHPYNPQYPPYPGPGHGQGPDGPAPEPREMPQDVVTGFWLWTAALPLSLIGYVINLLTTPEREVSGYAYAVSGLMLFIIAVLVATFLVLLRQGYRWARSILTGGSAATILYLTTNLFANYHGAAAALGYAVCGIGGTVLIGGGVYLLHRPDSNAYFVR</sequence>
<evidence type="ECO:0000256" key="1">
    <source>
        <dbReference type="SAM" id="MobiDB-lite"/>
    </source>
</evidence>
<protein>
    <submittedName>
        <fullName evidence="3">Uncharacterized protein</fullName>
    </submittedName>
</protein>
<feature type="region of interest" description="Disordered" evidence="1">
    <location>
        <begin position="1"/>
        <end position="37"/>
    </location>
</feature>
<dbReference type="EMBL" id="POTM01000053">
    <property type="protein sequence ID" value="TLH62785.1"/>
    <property type="molecule type" value="Genomic_DNA"/>
</dbReference>
<comment type="caution">
    <text evidence="3">The sequence shown here is derived from an EMBL/GenBank/DDBJ whole genome shotgun (WGS) entry which is preliminary data.</text>
</comment>
<proteinExistence type="predicted"/>
<dbReference type="Proteomes" id="UP000309984">
    <property type="component" value="Unassembled WGS sequence"/>
</dbReference>
<feature type="transmembrane region" description="Helical" evidence="2">
    <location>
        <begin position="43"/>
        <end position="63"/>
    </location>
</feature>
<dbReference type="RefSeq" id="WP_138250620.1">
    <property type="nucleotide sequence ID" value="NZ_AP022616.1"/>
</dbReference>
<keyword evidence="4" id="KW-1185">Reference proteome</keyword>
<keyword evidence="2" id="KW-1133">Transmembrane helix</keyword>
<accession>A0A7I7ZW99</accession>
<name>A0A7I7ZW99_9MYCO</name>
<dbReference type="AlphaFoldDB" id="A0A7I7ZW99"/>
<feature type="transmembrane region" description="Helical" evidence="2">
    <location>
        <begin position="135"/>
        <end position="157"/>
    </location>
</feature>
<gene>
    <name evidence="3" type="ORF">C1S79_22765</name>
</gene>